<dbReference type="InterPro" id="IPR006119">
    <property type="entry name" value="Resolv_N"/>
</dbReference>
<dbReference type="InterPro" id="IPR025827">
    <property type="entry name" value="Zn_ribbon_recom_dom"/>
</dbReference>
<evidence type="ECO:0000256" key="2">
    <source>
        <dbReference type="ARBA" id="ARBA00023172"/>
    </source>
</evidence>
<dbReference type="Proteomes" id="UP000830115">
    <property type="component" value="Chromosome"/>
</dbReference>
<dbReference type="Pfam" id="PF07508">
    <property type="entry name" value="Recombinase"/>
    <property type="match status" value="1"/>
</dbReference>
<feature type="domain" description="Recombinase" evidence="5">
    <location>
        <begin position="155"/>
        <end position="293"/>
    </location>
</feature>
<dbReference type="EMBL" id="CP086322">
    <property type="protein sequence ID" value="UQA94037.1"/>
    <property type="molecule type" value="Genomic_DNA"/>
</dbReference>
<protein>
    <submittedName>
        <fullName evidence="6">Recombinase family protein</fullName>
    </submittedName>
</protein>
<dbReference type="Pfam" id="PF00239">
    <property type="entry name" value="Resolvase"/>
    <property type="match status" value="1"/>
</dbReference>
<evidence type="ECO:0000259" key="5">
    <source>
        <dbReference type="PROSITE" id="PS51737"/>
    </source>
</evidence>
<dbReference type="PROSITE" id="PS51737">
    <property type="entry name" value="RECOMBINASE_DNA_BIND"/>
    <property type="match status" value="1"/>
</dbReference>
<feature type="coiled-coil region" evidence="3">
    <location>
        <begin position="409"/>
        <end position="436"/>
    </location>
</feature>
<evidence type="ECO:0000256" key="1">
    <source>
        <dbReference type="ARBA" id="ARBA00023125"/>
    </source>
</evidence>
<dbReference type="InterPro" id="IPR011109">
    <property type="entry name" value="DNA_bind_recombinase_dom"/>
</dbReference>
<dbReference type="SMART" id="SM00857">
    <property type="entry name" value="Resolvase"/>
    <property type="match status" value="1"/>
</dbReference>
<evidence type="ECO:0000313" key="7">
    <source>
        <dbReference type="Proteomes" id="UP000830115"/>
    </source>
</evidence>
<evidence type="ECO:0000256" key="3">
    <source>
        <dbReference type="SAM" id="Coils"/>
    </source>
</evidence>
<accession>A0ABY4M9L1</accession>
<sequence>MQQPTCVIYDRLSRLFAEEAPDHRIAACHAYAEQRGWKVVHVATDTNVSGASKLEDRPGMREVLSWLPRVDYVIAAKLDRYARSVMEFQRLLDAAKSTRTTVITADGVVSPENASIIINVLAAFAEYERDMITARITDSKKHFRSRGNHLGGLAPYGYAVTGPVNDKRWTLDETAAAVIRECADKLINHGATLTGLARELNEREILPPAEHARQRDGRKLRGGKWHTTTLRDVLYTPAVRGWLVQSVPGKKRGAVHNQPVLDAEGRPVSAGPEILNGETWAAVRAILDGRSKGRGAERSGKALLLHVALCSECNGPMYRQRREVKGKDYSTYVCRAGVGKRGIHRPNVVTAHYLDELVSADYLKRFGAFALMRWMEPDGSAVLQLSEVTTQIERLAGNLAQLDPNGTAARVAIAQLTALENRQAELRAEADHSEGRWVDAGGTVADEWQRRTEEGRRALLADLGARVVVRPATPGAPRRFDSSRVSVDFEGPAWFRSDPAAAELAATATGEREHQQAA</sequence>
<evidence type="ECO:0000313" key="6">
    <source>
        <dbReference type="EMBL" id="UQA94037.1"/>
    </source>
</evidence>
<dbReference type="Gene3D" id="3.40.50.1390">
    <property type="entry name" value="Resolvase, N-terminal catalytic domain"/>
    <property type="match status" value="1"/>
</dbReference>
<keyword evidence="1" id="KW-0238">DNA-binding</keyword>
<dbReference type="Pfam" id="PF13408">
    <property type="entry name" value="Zn_ribbon_recom"/>
    <property type="match status" value="1"/>
</dbReference>
<dbReference type="SUPFAM" id="SSF53041">
    <property type="entry name" value="Resolvase-like"/>
    <property type="match status" value="1"/>
</dbReference>
<dbReference type="InterPro" id="IPR050639">
    <property type="entry name" value="SSR_resolvase"/>
</dbReference>
<dbReference type="PANTHER" id="PTHR30461">
    <property type="entry name" value="DNA-INVERTASE FROM LAMBDOID PROPHAGE"/>
    <property type="match status" value="1"/>
</dbReference>
<organism evidence="6 7">
    <name type="scientific">Streptomyces halobius</name>
    <dbReference type="NCBI Taxonomy" id="2879846"/>
    <lineage>
        <taxon>Bacteria</taxon>
        <taxon>Bacillati</taxon>
        <taxon>Actinomycetota</taxon>
        <taxon>Actinomycetes</taxon>
        <taxon>Kitasatosporales</taxon>
        <taxon>Streptomycetaceae</taxon>
        <taxon>Streptomyces</taxon>
    </lineage>
</organism>
<name>A0ABY4M9L1_9ACTN</name>
<dbReference type="CDD" id="cd00338">
    <property type="entry name" value="Ser_Recombinase"/>
    <property type="match status" value="1"/>
</dbReference>
<dbReference type="PANTHER" id="PTHR30461:SF2">
    <property type="entry name" value="SERINE RECOMBINASE PINE-RELATED"/>
    <property type="match status" value="1"/>
</dbReference>
<gene>
    <name evidence="6" type="ORF">K9S39_21115</name>
</gene>
<keyword evidence="2" id="KW-0233">DNA recombination</keyword>
<dbReference type="Gene3D" id="3.90.1750.20">
    <property type="entry name" value="Putative Large Serine Recombinase, Chain B, Domain 2"/>
    <property type="match status" value="1"/>
</dbReference>
<proteinExistence type="predicted"/>
<reference evidence="6" key="1">
    <citation type="submission" date="2021-10" db="EMBL/GenBank/DDBJ databases">
        <title>Streptomyces nigrumlapis sp.nov.,an antimicrobial producing actinobacterium isolated from Black Gobi rocks.</title>
        <authorList>
            <person name="Wen Y."/>
            <person name="Zhang W."/>
            <person name="Liu X.G."/>
        </authorList>
    </citation>
    <scope>NUCLEOTIDE SEQUENCE</scope>
    <source>
        <strain evidence="6">ST13-2-2</strain>
    </source>
</reference>
<feature type="domain" description="Resolvase/invertase-type recombinase catalytic" evidence="4">
    <location>
        <begin position="5"/>
        <end position="147"/>
    </location>
</feature>
<dbReference type="PROSITE" id="PS51736">
    <property type="entry name" value="RECOMBINASES_3"/>
    <property type="match status" value="1"/>
</dbReference>
<evidence type="ECO:0000259" key="4">
    <source>
        <dbReference type="PROSITE" id="PS51736"/>
    </source>
</evidence>
<dbReference type="InterPro" id="IPR038109">
    <property type="entry name" value="DNA_bind_recomb_sf"/>
</dbReference>
<dbReference type="RefSeq" id="WP_248864908.1">
    <property type="nucleotide sequence ID" value="NZ_CP086322.1"/>
</dbReference>
<keyword evidence="7" id="KW-1185">Reference proteome</keyword>
<dbReference type="InterPro" id="IPR036162">
    <property type="entry name" value="Resolvase-like_N_sf"/>
</dbReference>
<keyword evidence="3" id="KW-0175">Coiled coil</keyword>